<dbReference type="InterPro" id="IPR002891">
    <property type="entry name" value="APS"/>
</dbReference>
<comment type="similarity">
    <text evidence="4">Belongs to the APS kinase family.</text>
</comment>
<organism evidence="6 7">
    <name type="scientific">Desulfomarina profundi</name>
    <dbReference type="NCBI Taxonomy" id="2772557"/>
    <lineage>
        <taxon>Bacteria</taxon>
        <taxon>Pseudomonadati</taxon>
        <taxon>Thermodesulfobacteriota</taxon>
        <taxon>Desulfobulbia</taxon>
        <taxon>Desulfobulbales</taxon>
        <taxon>Desulfobulbaceae</taxon>
        <taxon>Desulfomarina</taxon>
    </lineage>
</organism>
<evidence type="ECO:0000256" key="2">
    <source>
        <dbReference type="ARBA" id="ARBA00022741"/>
    </source>
</evidence>
<comment type="catalytic activity">
    <reaction evidence="4">
        <text>adenosine 5'-phosphosulfate + ATP = 3'-phosphoadenylyl sulfate + ADP + H(+)</text>
        <dbReference type="Rhea" id="RHEA:24152"/>
        <dbReference type="ChEBI" id="CHEBI:15378"/>
        <dbReference type="ChEBI" id="CHEBI:30616"/>
        <dbReference type="ChEBI" id="CHEBI:58243"/>
        <dbReference type="ChEBI" id="CHEBI:58339"/>
        <dbReference type="ChEBI" id="CHEBI:456216"/>
        <dbReference type="EC" id="2.7.1.25"/>
    </reaction>
</comment>
<dbReference type="GO" id="GO:0004781">
    <property type="term" value="F:sulfate adenylyltransferase (ATP) activity"/>
    <property type="evidence" value="ECO:0007669"/>
    <property type="project" value="TreeGrafter"/>
</dbReference>
<evidence type="ECO:0000256" key="4">
    <source>
        <dbReference type="RuleBase" id="RU004347"/>
    </source>
</evidence>
<dbReference type="RefSeq" id="WP_228856776.1">
    <property type="nucleotide sequence ID" value="NZ_AP024086.1"/>
</dbReference>
<evidence type="ECO:0000259" key="5">
    <source>
        <dbReference type="Pfam" id="PF01583"/>
    </source>
</evidence>
<dbReference type="EC" id="2.7.1.25" evidence="4"/>
<dbReference type="AlphaFoldDB" id="A0A8D5FSN6"/>
<dbReference type="GO" id="GO:0005524">
    <property type="term" value="F:ATP binding"/>
    <property type="evidence" value="ECO:0007669"/>
    <property type="project" value="UniProtKB-KW"/>
</dbReference>
<reference evidence="6" key="1">
    <citation type="submission" date="2020-09" db="EMBL/GenBank/DDBJ databases">
        <title>Desulfogranum mesoprofundum gen. nov., sp. nov., a novel mesophilic, sulfate-reducing chemolithoautotroph isolated from a deep-sea hydrothermal vent chimney in the Suiyo Seamount.</title>
        <authorList>
            <person name="Hashimoto Y."/>
            <person name="Nakagawa S."/>
        </authorList>
    </citation>
    <scope>NUCLEOTIDE SEQUENCE</scope>
    <source>
        <strain evidence="6">KT2</strain>
    </source>
</reference>
<comment type="function">
    <text evidence="4">Catalyzes the synthesis of activated sulfate.</text>
</comment>
<dbReference type="NCBIfam" id="TIGR00455">
    <property type="entry name" value="apsK"/>
    <property type="match status" value="1"/>
</dbReference>
<keyword evidence="3 4" id="KW-0067">ATP-binding</keyword>
<keyword evidence="7" id="KW-1185">Reference proteome</keyword>
<feature type="domain" description="APS kinase" evidence="5">
    <location>
        <begin position="7"/>
        <end position="152"/>
    </location>
</feature>
<comment type="pathway">
    <text evidence="4">Sulfur metabolism; hydrogen sulfide biosynthesis; sulfite from sulfate: step 2/3.</text>
</comment>
<dbReference type="InterPro" id="IPR059117">
    <property type="entry name" value="APS_kinase_dom"/>
</dbReference>
<dbReference type="InterPro" id="IPR050512">
    <property type="entry name" value="Sulf_AdTrans/APS_kinase"/>
</dbReference>
<dbReference type="EMBL" id="AP024086">
    <property type="protein sequence ID" value="BCL60671.1"/>
    <property type="molecule type" value="Genomic_DNA"/>
</dbReference>
<dbReference type="GO" id="GO:0010134">
    <property type="term" value="P:sulfate assimilation via adenylyl sulfate reduction"/>
    <property type="evidence" value="ECO:0007669"/>
    <property type="project" value="TreeGrafter"/>
</dbReference>
<dbReference type="Pfam" id="PF01583">
    <property type="entry name" value="APS_kinase"/>
    <property type="match status" value="1"/>
</dbReference>
<dbReference type="PANTHER" id="PTHR42700:SF1">
    <property type="entry name" value="SULFATE ADENYLYLTRANSFERASE"/>
    <property type="match status" value="1"/>
</dbReference>
<evidence type="ECO:0000256" key="3">
    <source>
        <dbReference type="ARBA" id="ARBA00022840"/>
    </source>
</evidence>
<evidence type="ECO:0000313" key="7">
    <source>
        <dbReference type="Proteomes" id="UP000826725"/>
    </source>
</evidence>
<keyword evidence="4 6" id="KW-0418">Kinase</keyword>
<dbReference type="PANTHER" id="PTHR42700">
    <property type="entry name" value="SULFATE ADENYLYLTRANSFERASE"/>
    <property type="match status" value="1"/>
</dbReference>
<dbReference type="CDD" id="cd02027">
    <property type="entry name" value="APSK"/>
    <property type="match status" value="1"/>
</dbReference>
<dbReference type="KEGG" id="dbk:DGMP_13640"/>
<dbReference type="GO" id="GO:0005737">
    <property type="term" value="C:cytoplasm"/>
    <property type="evidence" value="ECO:0007669"/>
    <property type="project" value="TreeGrafter"/>
</dbReference>
<dbReference type="GO" id="GO:0004020">
    <property type="term" value="F:adenylylsulfate kinase activity"/>
    <property type="evidence" value="ECO:0007669"/>
    <property type="project" value="UniProtKB-EC"/>
</dbReference>
<proteinExistence type="inferred from homology"/>
<dbReference type="Proteomes" id="UP000826725">
    <property type="component" value="Chromosome"/>
</dbReference>
<evidence type="ECO:0000313" key="6">
    <source>
        <dbReference type="EMBL" id="BCL60671.1"/>
    </source>
</evidence>
<evidence type="ECO:0000256" key="1">
    <source>
        <dbReference type="ARBA" id="ARBA00022679"/>
    </source>
</evidence>
<gene>
    <name evidence="6" type="primary">yisZ</name>
    <name evidence="6" type="ORF">DGMP_13640</name>
</gene>
<dbReference type="GO" id="GO:0019379">
    <property type="term" value="P:sulfate assimilation, phosphoadenylyl sulfate reduction by phosphoadenylyl-sulfate reductase (thioredoxin)"/>
    <property type="evidence" value="ECO:0007669"/>
    <property type="project" value="TreeGrafter"/>
</dbReference>
<name>A0A8D5FSN6_9BACT</name>
<accession>A0A8D5FSN6</accession>
<keyword evidence="2 4" id="KW-0547">Nucleotide-binding</keyword>
<protein>
    <recommendedName>
        <fullName evidence="4">Adenylyl-sulfate kinase</fullName>
        <ecNumber evidence="4">2.7.1.25</ecNumber>
    </recommendedName>
</protein>
<keyword evidence="1 4" id="KW-0808">Transferase</keyword>
<sequence>MKTSTAKIIWLLGPTSSGKTTLATHFVEKLRRRGIPVLHYDGDEVRNFFGSSLGFDAESRLRVVRTLVHLANKGVEAGINVVISALTANQDARDFVHAHLKYKHIVYIKCPIELCAKRDPKGLYKKALCGEVKTLIGVNGEYREPDSPDFILNTGENTLEESLDLLEEYWQECDSMNVEL</sequence>